<feature type="transmembrane region" description="Helical" evidence="8">
    <location>
        <begin position="487"/>
        <end position="508"/>
    </location>
</feature>
<dbReference type="Pfam" id="PF00361">
    <property type="entry name" value="Proton_antipo_M"/>
    <property type="match status" value="1"/>
</dbReference>
<dbReference type="PRINTS" id="PR01437">
    <property type="entry name" value="NUOXDRDTASE4"/>
</dbReference>
<reference evidence="10 11" key="1">
    <citation type="submission" date="2022-10" db="EMBL/GenBank/DDBJ databases">
        <title>Roseococcus glaciei nov., sp. nov., isolated from glacier.</title>
        <authorList>
            <person name="Liu Q."/>
            <person name="Xin Y.-H."/>
        </authorList>
    </citation>
    <scope>NUCLEOTIDE SEQUENCE [LARGE SCALE GENOMIC DNA]</scope>
    <source>
        <strain evidence="10 11">MDT2-1-1</strain>
    </source>
</reference>
<proteinExistence type="predicted"/>
<evidence type="ECO:0000256" key="6">
    <source>
        <dbReference type="ARBA" id="ARBA00023136"/>
    </source>
</evidence>
<dbReference type="RefSeq" id="WP_301588901.1">
    <property type="nucleotide sequence ID" value="NZ_JAPFQI010000002.1"/>
</dbReference>
<dbReference type="InterPro" id="IPR001750">
    <property type="entry name" value="ND/Mrp_TM"/>
</dbReference>
<feature type="transmembrane region" description="Helical" evidence="8">
    <location>
        <begin position="433"/>
        <end position="452"/>
    </location>
</feature>
<evidence type="ECO:0000313" key="10">
    <source>
        <dbReference type="EMBL" id="MCW8085054.1"/>
    </source>
</evidence>
<feature type="transmembrane region" description="Helical" evidence="8">
    <location>
        <begin position="306"/>
        <end position="327"/>
    </location>
</feature>
<feature type="transmembrane region" description="Helical" evidence="8">
    <location>
        <begin position="616"/>
        <end position="637"/>
    </location>
</feature>
<feature type="transmembrane region" description="Helical" evidence="8">
    <location>
        <begin position="348"/>
        <end position="366"/>
    </location>
</feature>
<keyword evidence="11" id="KW-1185">Reference proteome</keyword>
<evidence type="ECO:0000256" key="1">
    <source>
        <dbReference type="ARBA" id="ARBA00004651"/>
    </source>
</evidence>
<feature type="transmembrane region" description="Helical" evidence="8">
    <location>
        <begin position="386"/>
        <end position="412"/>
    </location>
</feature>
<feature type="transmembrane region" description="Helical" evidence="8">
    <location>
        <begin position="170"/>
        <end position="189"/>
    </location>
</feature>
<keyword evidence="5" id="KW-0560">Oxidoreductase</keyword>
<comment type="subcellular location">
    <subcellularLocation>
        <location evidence="1">Cell membrane</location>
        <topology evidence="1">Multi-pass membrane protein</topology>
    </subcellularLocation>
    <subcellularLocation>
        <location evidence="7">Membrane</location>
        <topology evidence="7">Multi-pass membrane protein</topology>
    </subcellularLocation>
</comment>
<dbReference type="InterPro" id="IPR052175">
    <property type="entry name" value="ComplexI-like_HydComp"/>
</dbReference>
<feature type="transmembrane region" description="Helical" evidence="8">
    <location>
        <begin position="130"/>
        <end position="150"/>
    </location>
</feature>
<comment type="caution">
    <text evidence="10">The sequence shown here is derived from an EMBL/GenBank/DDBJ whole genome shotgun (WGS) entry which is preliminary data.</text>
</comment>
<evidence type="ECO:0000256" key="5">
    <source>
        <dbReference type="ARBA" id="ARBA00023002"/>
    </source>
</evidence>
<feature type="transmembrane region" description="Helical" evidence="8">
    <location>
        <begin position="82"/>
        <end position="99"/>
    </location>
</feature>
<feature type="transmembrane region" description="Helical" evidence="8">
    <location>
        <begin position="201"/>
        <end position="221"/>
    </location>
</feature>
<evidence type="ECO:0000259" key="9">
    <source>
        <dbReference type="Pfam" id="PF00361"/>
    </source>
</evidence>
<dbReference type="EMBL" id="JAPFQI010000002">
    <property type="protein sequence ID" value="MCW8085054.1"/>
    <property type="molecule type" value="Genomic_DNA"/>
</dbReference>
<keyword evidence="3 7" id="KW-0812">Transmembrane</keyword>
<name>A0ABT3NSB7_9PROT</name>
<evidence type="ECO:0000256" key="2">
    <source>
        <dbReference type="ARBA" id="ARBA00022475"/>
    </source>
</evidence>
<sequence>MVGMGMGAALASAALAALGLLVAAWALAVGGFGPVALPFGPPWGALSLALDPLSAWFLLILGAAGLPAALFAVASGLSRAQALLLPPFLLAMALVLLAADTVTLLLGFEAMSLLSWGIIAARGQRRAARLYLGFATVSGVALLGAVAALAPSGFGFDAIRAAPPEGLRATLLLALVLLGAGSKAGLVPLHPWLPVAHPAAPTALSALLSAAMVKVALYVLLRVVMDLAGPAQPAWWGVPFLALGAVSALWGAIRANLETDMKAVLACSTLENVGLLAIALGLALMFRGSDLRPLAALALSALLLHALVHACFKTLLFLGAGAVVALAGTRDPDRLGGLVHRMPWVAGLMGLAAASAAALPPLAGFSSEWLLLQSLLQSWRLAEMSFQLLGAAALAAAGMATALAAAAMLRLAGTVFLGRPRTPRAAGAGEATGLLRLSLLLPGGFLLLLSVLPGPALSLAGGAVRRVLGPVAQPPASGLALLLPDGAALFSPVAVILLLGLLLALGYFGTRRLSPEPPVLGPAWDCGFGPAPAHLPFGDVLTQPSAAGAAQPLRRMLGGIPMAVAERHDAAIPGSPWPARLRLRLRDRAFPALVQPLTRLRRFLAREAERLRDLSLRGFVALSLLTLVALLALLAVLERLR</sequence>
<feature type="transmembrane region" description="Helical" evidence="8">
    <location>
        <begin position="54"/>
        <end position="75"/>
    </location>
</feature>
<evidence type="ECO:0000256" key="7">
    <source>
        <dbReference type="RuleBase" id="RU000320"/>
    </source>
</evidence>
<dbReference type="Proteomes" id="UP001526430">
    <property type="component" value="Unassembled WGS sequence"/>
</dbReference>
<keyword evidence="4 8" id="KW-1133">Transmembrane helix</keyword>
<feature type="transmembrane region" description="Helical" evidence="8">
    <location>
        <begin position="233"/>
        <end position="252"/>
    </location>
</feature>
<evidence type="ECO:0000256" key="8">
    <source>
        <dbReference type="SAM" id="Phobius"/>
    </source>
</evidence>
<keyword evidence="6 8" id="KW-0472">Membrane</keyword>
<organism evidence="10 11">
    <name type="scientific">Sabulicella glaciei</name>
    <dbReference type="NCBI Taxonomy" id="2984948"/>
    <lineage>
        <taxon>Bacteria</taxon>
        <taxon>Pseudomonadati</taxon>
        <taxon>Pseudomonadota</taxon>
        <taxon>Alphaproteobacteria</taxon>
        <taxon>Acetobacterales</taxon>
        <taxon>Acetobacteraceae</taxon>
        <taxon>Sabulicella</taxon>
    </lineage>
</organism>
<evidence type="ECO:0000313" key="11">
    <source>
        <dbReference type="Proteomes" id="UP001526430"/>
    </source>
</evidence>
<dbReference type="PANTHER" id="PTHR42682">
    <property type="entry name" value="HYDROGENASE-4 COMPONENT F"/>
    <property type="match status" value="1"/>
</dbReference>
<feature type="transmembrane region" description="Helical" evidence="8">
    <location>
        <begin position="105"/>
        <end position="123"/>
    </location>
</feature>
<dbReference type="PANTHER" id="PTHR42682:SF3">
    <property type="entry name" value="FORMATE HYDROGENLYASE SUBUNIT 3-RELATED"/>
    <property type="match status" value="1"/>
</dbReference>
<protein>
    <submittedName>
        <fullName evidence="10">Proton-conducting transporter membrane subunit</fullName>
    </submittedName>
</protein>
<dbReference type="InterPro" id="IPR003918">
    <property type="entry name" value="NADH_UbQ_OxRdtase"/>
</dbReference>
<feature type="domain" description="NADH:quinone oxidoreductase/Mrp antiporter transmembrane" evidence="9">
    <location>
        <begin position="98"/>
        <end position="379"/>
    </location>
</feature>
<gene>
    <name evidence="10" type="ORF">OF850_05395</name>
</gene>
<evidence type="ECO:0000256" key="3">
    <source>
        <dbReference type="ARBA" id="ARBA00022692"/>
    </source>
</evidence>
<accession>A0ABT3NSB7</accession>
<evidence type="ECO:0000256" key="4">
    <source>
        <dbReference type="ARBA" id="ARBA00022989"/>
    </source>
</evidence>
<feature type="transmembrane region" description="Helical" evidence="8">
    <location>
        <begin position="264"/>
        <end position="286"/>
    </location>
</feature>
<keyword evidence="2" id="KW-1003">Cell membrane</keyword>